<accession>D6PVM5</accession>
<dbReference type="InterPro" id="IPR017887">
    <property type="entry name" value="TF_TCP_subgr"/>
</dbReference>
<organism evidence="3">
    <name type="scientific">Bergia texana</name>
    <dbReference type="NCBI Taxonomy" id="256092"/>
    <lineage>
        <taxon>Eukaryota</taxon>
        <taxon>Viridiplantae</taxon>
        <taxon>Streptophyta</taxon>
        <taxon>Embryophyta</taxon>
        <taxon>Tracheophyta</taxon>
        <taxon>Spermatophyta</taxon>
        <taxon>Magnoliopsida</taxon>
        <taxon>eudicotyledons</taxon>
        <taxon>Gunneridae</taxon>
        <taxon>Pentapetalae</taxon>
        <taxon>rosids</taxon>
        <taxon>fabids</taxon>
        <taxon>Malpighiales</taxon>
        <taxon>Elatinaceae</taxon>
        <taxon>Bergia</taxon>
    </lineage>
</organism>
<name>D6PVM5_9ROSI</name>
<feature type="region of interest" description="Disordered" evidence="1">
    <location>
        <begin position="26"/>
        <end position="89"/>
    </location>
</feature>
<protein>
    <submittedName>
        <fullName evidence="3">CYCLOIDEA-like protein</fullName>
    </submittedName>
</protein>
<dbReference type="EMBL" id="GU982261">
    <property type="protein sequence ID" value="ADG62458.1"/>
    <property type="molecule type" value="Genomic_DNA"/>
</dbReference>
<feature type="non-terminal residue" evidence="3">
    <location>
        <position position="89"/>
    </location>
</feature>
<feature type="compositionally biased region" description="Low complexity" evidence="1">
    <location>
        <begin position="28"/>
        <end position="43"/>
    </location>
</feature>
<feature type="domain" description="TCP" evidence="2">
    <location>
        <begin position="1"/>
        <end position="26"/>
    </location>
</feature>
<reference evidence="3" key="1">
    <citation type="journal article" date="2010" name="Proc. Natl. Acad. Sci. U.S.A.">
        <title>Floral symmetry genes and the origin and maintenance of zygomorphy in a plant-pollinator mutualism.</title>
        <authorList>
            <person name="Zhang W."/>
            <person name="Kramer E.M."/>
            <person name="Davis C.C."/>
        </authorList>
    </citation>
    <scope>NUCLEOTIDE SEQUENCE</scope>
</reference>
<evidence type="ECO:0000259" key="2">
    <source>
        <dbReference type="PROSITE" id="PS51369"/>
    </source>
</evidence>
<dbReference type="AlphaFoldDB" id="D6PVM5"/>
<evidence type="ECO:0000313" key="3">
    <source>
        <dbReference type="EMBL" id="ADG62458.1"/>
    </source>
</evidence>
<sequence>DTLGFDKASKTLEWLLSKSKKAIKELSRQSSTTRSYNSTSTTSDLEVTHDNGSQEGTVSKMESFDSSVSKNGKKMKRLQKVASKVLAKE</sequence>
<evidence type="ECO:0000256" key="1">
    <source>
        <dbReference type="SAM" id="MobiDB-lite"/>
    </source>
</evidence>
<gene>
    <name evidence="3" type="primary">CYC2-4</name>
</gene>
<dbReference type="Pfam" id="PF03634">
    <property type="entry name" value="TCP"/>
    <property type="match status" value="1"/>
</dbReference>
<proteinExistence type="predicted"/>
<feature type="non-terminal residue" evidence="3">
    <location>
        <position position="1"/>
    </location>
</feature>
<dbReference type="PROSITE" id="PS51369">
    <property type="entry name" value="TCP"/>
    <property type="match status" value="1"/>
</dbReference>